<evidence type="ECO:0000256" key="1">
    <source>
        <dbReference type="SAM" id="MobiDB-lite"/>
    </source>
</evidence>
<dbReference type="OrthoDB" id="3203793at2"/>
<gene>
    <name evidence="2" type="ORF">EPD65_06395</name>
</gene>
<dbReference type="Pfam" id="PF20199">
    <property type="entry name" value="RepSA"/>
    <property type="match status" value="1"/>
</dbReference>
<feature type="region of interest" description="Disordered" evidence="1">
    <location>
        <begin position="494"/>
        <end position="513"/>
    </location>
</feature>
<proteinExistence type="predicted"/>
<comment type="caution">
    <text evidence="2">The sequence shown here is derived from an EMBL/GenBank/DDBJ whole genome shotgun (WGS) entry which is preliminary data.</text>
</comment>
<dbReference type="Proteomes" id="UP000295453">
    <property type="component" value="Unassembled WGS sequence"/>
</dbReference>
<accession>A0A4R1CF56</accession>
<sequence length="513" mass="56134">MISLLPRLLPDALPGLGGEPLPDVPALSGAEQDRFLEQLRSQSVGDFADALAKVGGCSHPVRLVGSSMRVDAATGEVVASFASKDQELGVVYIPCGNRRTSKCPACAWVYAGDTYWLIKTGICGGRTVPDRVAENPMVFATFTAPSFGAVHGRRDAGACRPRRGECEHGRPLGCHRHHAEDDELLGQPLCRDCYDYTSHLIWQWHAGELWQRFNMAIKRAVAKHLGVAGSKVTKHACVQYGKVAELQARGAIHFHALIRLDGPKTTRGYEPAPAGIDAAGLGELIKEAAASVRLEVPGATPDDVRRVLAFGAQIDVRTVHPGNREDDPDGPLTANQVAKYVAKYASKAASDDAKNNDHFQRLRATAYALAERTRDAAEEWRAQGETPPRYGEMSRWAHELGYHGHFASKSHVWGLTRTQLRRARQRVRILEEQARRTGEVLDLAAREAELYAKEAVEDETTVVIAEWQYAGTGWANDAQTTLAIASAAAAREYAREEAAERRTTHNNSEKGTR</sequence>
<keyword evidence="3" id="KW-1185">Reference proteome</keyword>
<name>A0A4R1CF56_9ACTN</name>
<reference evidence="2 3" key="1">
    <citation type="submission" date="2019-03" db="EMBL/GenBank/DDBJ databases">
        <authorList>
            <person name="Kim M.K.M."/>
        </authorList>
    </citation>
    <scope>NUCLEOTIDE SEQUENCE [LARGE SCALE GENOMIC DNA]</scope>
    <source>
        <strain evidence="2 3">18JY15-6</strain>
    </source>
</reference>
<evidence type="ECO:0000313" key="3">
    <source>
        <dbReference type="Proteomes" id="UP000295453"/>
    </source>
</evidence>
<protein>
    <submittedName>
        <fullName evidence="2">Replication initiation protein</fullName>
    </submittedName>
</protein>
<evidence type="ECO:0000313" key="2">
    <source>
        <dbReference type="EMBL" id="TCJ29924.1"/>
    </source>
</evidence>
<dbReference type="AlphaFoldDB" id="A0A4R1CF56"/>
<dbReference type="RefSeq" id="WP_131582327.1">
    <property type="nucleotide sequence ID" value="NZ_SJZJ01000007.1"/>
</dbReference>
<dbReference type="InterPro" id="IPR046828">
    <property type="entry name" value="RepSA"/>
</dbReference>
<organism evidence="2 3">
    <name type="scientific">Nocardioides jejuensis</name>
    <dbReference type="NCBI Taxonomy" id="2502782"/>
    <lineage>
        <taxon>Bacteria</taxon>
        <taxon>Bacillati</taxon>
        <taxon>Actinomycetota</taxon>
        <taxon>Actinomycetes</taxon>
        <taxon>Propionibacteriales</taxon>
        <taxon>Nocardioidaceae</taxon>
        <taxon>Nocardioides</taxon>
    </lineage>
</organism>
<dbReference type="EMBL" id="SJZJ01000007">
    <property type="protein sequence ID" value="TCJ29924.1"/>
    <property type="molecule type" value="Genomic_DNA"/>
</dbReference>